<keyword evidence="1" id="KW-1133">Transmembrane helix</keyword>
<dbReference type="RefSeq" id="WP_022312893.1">
    <property type="nucleotide sequence ID" value="NZ_JAJEPV010000018.1"/>
</dbReference>
<protein>
    <recommendedName>
        <fullName evidence="4">Chloroplast import component protein (Tic20)</fullName>
    </recommendedName>
</protein>
<organism evidence="2 3">
    <name type="scientific">Waltera acetigignens</name>
    <dbReference type="NCBI Taxonomy" id="2981769"/>
    <lineage>
        <taxon>Bacteria</taxon>
        <taxon>Bacillati</taxon>
        <taxon>Bacillota</taxon>
        <taxon>Clostridia</taxon>
        <taxon>Lachnospirales</taxon>
        <taxon>Lachnospiraceae</taxon>
        <taxon>Waltera</taxon>
    </lineage>
</organism>
<keyword evidence="1" id="KW-0812">Transmembrane</keyword>
<dbReference type="EMBL" id="JAJEPV010000018">
    <property type="protein sequence ID" value="MCC2119684.1"/>
    <property type="molecule type" value="Genomic_DNA"/>
</dbReference>
<proteinExistence type="predicted"/>
<feature type="transmembrane region" description="Helical" evidence="1">
    <location>
        <begin position="58"/>
        <end position="79"/>
    </location>
</feature>
<sequence>MNKKTTGIIAYITWIGWIVAFCAGDKEGAKFHLNQALVILIGQIVAAVINYIPYVGGIVGTILSIFLFVCWIMGLIYACQEQEKEVPLIGQIKILK</sequence>
<dbReference type="AlphaFoldDB" id="A0AAE3D8X7"/>
<feature type="transmembrane region" description="Helical" evidence="1">
    <location>
        <begin position="36"/>
        <end position="52"/>
    </location>
</feature>
<dbReference type="Proteomes" id="UP001197795">
    <property type="component" value="Unassembled WGS sequence"/>
</dbReference>
<name>A0AAE3D8X7_9FIRM</name>
<gene>
    <name evidence="2" type="ORF">LKD75_08820</name>
</gene>
<evidence type="ECO:0000256" key="1">
    <source>
        <dbReference type="SAM" id="Phobius"/>
    </source>
</evidence>
<keyword evidence="1" id="KW-0472">Membrane</keyword>
<accession>A0AAE3D8X7</accession>
<feature type="transmembrane region" description="Helical" evidence="1">
    <location>
        <begin position="6"/>
        <end position="24"/>
    </location>
</feature>
<evidence type="ECO:0000313" key="3">
    <source>
        <dbReference type="Proteomes" id="UP001197795"/>
    </source>
</evidence>
<keyword evidence="3" id="KW-1185">Reference proteome</keyword>
<evidence type="ECO:0008006" key="4">
    <source>
        <dbReference type="Google" id="ProtNLM"/>
    </source>
</evidence>
<evidence type="ECO:0000313" key="2">
    <source>
        <dbReference type="EMBL" id="MCC2119684.1"/>
    </source>
</evidence>
<reference evidence="2 3" key="1">
    <citation type="submission" date="2021-10" db="EMBL/GenBank/DDBJ databases">
        <title>Anaerobic single-cell dispensing facilitates the cultivation of human gut bacteria.</title>
        <authorList>
            <person name="Afrizal A."/>
        </authorList>
    </citation>
    <scope>NUCLEOTIDE SEQUENCE [LARGE SCALE GENOMIC DNA]</scope>
    <source>
        <strain evidence="2 3">CLA-AA-H273</strain>
    </source>
</reference>
<comment type="caution">
    <text evidence="2">The sequence shown here is derived from an EMBL/GenBank/DDBJ whole genome shotgun (WGS) entry which is preliminary data.</text>
</comment>